<dbReference type="SUPFAM" id="SSF57903">
    <property type="entry name" value="FYVE/PHD zinc finger"/>
    <property type="match status" value="1"/>
</dbReference>
<feature type="domain" description="FYVE-type" evidence="6">
    <location>
        <begin position="17"/>
        <end position="73"/>
    </location>
</feature>
<gene>
    <name evidence="7" type="ORF">SteCoe_27669</name>
</gene>
<evidence type="ECO:0000313" key="7">
    <source>
        <dbReference type="EMBL" id="OMJ73594.1"/>
    </source>
</evidence>
<keyword evidence="1" id="KW-0479">Metal-binding</keyword>
<dbReference type="SMART" id="SM00064">
    <property type="entry name" value="FYVE"/>
    <property type="match status" value="1"/>
</dbReference>
<dbReference type="GO" id="GO:0043328">
    <property type="term" value="P:protein transport to vacuole involved in ubiquitin-dependent protein catabolic process via the multivesicular body sorting pathway"/>
    <property type="evidence" value="ECO:0007669"/>
    <property type="project" value="TreeGrafter"/>
</dbReference>
<name>A0A1R2BA06_9CILI</name>
<dbReference type="GO" id="GO:0006623">
    <property type="term" value="P:protein targeting to vacuole"/>
    <property type="evidence" value="ECO:0007669"/>
    <property type="project" value="TreeGrafter"/>
</dbReference>
<keyword evidence="5" id="KW-0175">Coiled coil</keyword>
<dbReference type="EMBL" id="MPUH01000810">
    <property type="protein sequence ID" value="OMJ73594.1"/>
    <property type="molecule type" value="Genomic_DNA"/>
</dbReference>
<dbReference type="OrthoDB" id="322971at2759"/>
<keyword evidence="3" id="KW-0862">Zinc</keyword>
<keyword evidence="2 4" id="KW-0863">Zinc-finger</keyword>
<dbReference type="Gene3D" id="1.10.287.1490">
    <property type="match status" value="1"/>
</dbReference>
<dbReference type="GO" id="GO:0043130">
    <property type="term" value="F:ubiquitin binding"/>
    <property type="evidence" value="ECO:0007669"/>
    <property type="project" value="TreeGrafter"/>
</dbReference>
<comment type="caution">
    <text evidence="7">The sequence shown here is derived from an EMBL/GenBank/DDBJ whole genome shotgun (WGS) entry which is preliminary data.</text>
</comment>
<dbReference type="InterPro" id="IPR011011">
    <property type="entry name" value="Znf_FYVE_PHD"/>
</dbReference>
<organism evidence="7 8">
    <name type="scientific">Stentor coeruleus</name>
    <dbReference type="NCBI Taxonomy" id="5963"/>
    <lineage>
        <taxon>Eukaryota</taxon>
        <taxon>Sar</taxon>
        <taxon>Alveolata</taxon>
        <taxon>Ciliophora</taxon>
        <taxon>Postciliodesmatophora</taxon>
        <taxon>Heterotrichea</taxon>
        <taxon>Heterotrichida</taxon>
        <taxon>Stentoridae</taxon>
        <taxon>Stentor</taxon>
    </lineage>
</organism>
<feature type="coiled-coil region" evidence="5">
    <location>
        <begin position="78"/>
        <end position="105"/>
    </location>
</feature>
<dbReference type="PROSITE" id="PS50178">
    <property type="entry name" value="ZF_FYVE"/>
    <property type="match status" value="1"/>
</dbReference>
<evidence type="ECO:0000313" key="8">
    <source>
        <dbReference type="Proteomes" id="UP000187209"/>
    </source>
</evidence>
<dbReference type="InterPro" id="IPR017455">
    <property type="entry name" value="Znf_FYVE-rel"/>
</dbReference>
<dbReference type="PANTHER" id="PTHR47794:SF1">
    <property type="entry name" value="VACUOLAR PROTEIN SORTING-ASSOCIATED PROTEIN 27"/>
    <property type="match status" value="1"/>
</dbReference>
<evidence type="ECO:0000256" key="3">
    <source>
        <dbReference type="ARBA" id="ARBA00022833"/>
    </source>
</evidence>
<sequence>MNKQEIQEEPRLSLDESGQNKKCYICAKSFNFRKKHICRFCQNAVCSEHCQKSRPLENLESQPICDLCFQEEIRAELRAESQNHIKNLDEEFKDMQNTNSRLEREHFEKTAQINRLEFEIETASSTSNTEIEALNTELDVLKSQNSTLQELYRKTKEKLFIIKESEGNASENLSRVQEELEVLRRQSEILKETKEGLIVQLDKINGKLKGCLNIEHVNKLLCPTCSFKLKEAAGRRIDAPSILENPSICMSVDDERESIIQSVRDMKDELTKQSSRPGEGGGCWII</sequence>
<accession>A0A1R2BA06</accession>
<dbReference type="InterPro" id="IPR000306">
    <property type="entry name" value="Znf_FYVE"/>
</dbReference>
<dbReference type="GO" id="GO:0008270">
    <property type="term" value="F:zinc ion binding"/>
    <property type="evidence" value="ECO:0007669"/>
    <property type="project" value="UniProtKB-KW"/>
</dbReference>
<evidence type="ECO:0000256" key="2">
    <source>
        <dbReference type="ARBA" id="ARBA00022771"/>
    </source>
</evidence>
<reference evidence="7 8" key="1">
    <citation type="submission" date="2016-11" db="EMBL/GenBank/DDBJ databases">
        <title>The macronuclear genome of Stentor coeruleus: a giant cell with tiny introns.</title>
        <authorList>
            <person name="Slabodnick M."/>
            <person name="Ruby J.G."/>
            <person name="Reiff S.B."/>
            <person name="Swart E.C."/>
            <person name="Gosai S."/>
            <person name="Prabakaran S."/>
            <person name="Witkowska E."/>
            <person name="Larue G.E."/>
            <person name="Fisher S."/>
            <person name="Freeman R.M."/>
            <person name="Gunawardena J."/>
            <person name="Chu W."/>
            <person name="Stover N.A."/>
            <person name="Gregory B.D."/>
            <person name="Nowacki M."/>
            <person name="Derisi J."/>
            <person name="Roy S.W."/>
            <person name="Marshall W.F."/>
            <person name="Sood P."/>
        </authorList>
    </citation>
    <scope>NUCLEOTIDE SEQUENCE [LARGE SCALE GENOMIC DNA]</scope>
    <source>
        <strain evidence="7">WM001</strain>
    </source>
</reference>
<protein>
    <recommendedName>
        <fullName evidence="6">FYVE-type domain-containing protein</fullName>
    </recommendedName>
</protein>
<dbReference type="AlphaFoldDB" id="A0A1R2BA06"/>
<keyword evidence="8" id="KW-1185">Reference proteome</keyword>
<dbReference type="GO" id="GO:0032266">
    <property type="term" value="F:phosphatidylinositol-3-phosphate binding"/>
    <property type="evidence" value="ECO:0007669"/>
    <property type="project" value="TreeGrafter"/>
</dbReference>
<evidence type="ECO:0000259" key="6">
    <source>
        <dbReference type="PROSITE" id="PS50178"/>
    </source>
</evidence>
<dbReference type="Pfam" id="PF01363">
    <property type="entry name" value="FYVE"/>
    <property type="match status" value="1"/>
</dbReference>
<feature type="coiled-coil region" evidence="5">
    <location>
        <begin position="131"/>
        <end position="193"/>
    </location>
</feature>
<proteinExistence type="predicted"/>
<dbReference type="Gene3D" id="3.30.40.10">
    <property type="entry name" value="Zinc/RING finger domain, C3HC4 (zinc finger)"/>
    <property type="match status" value="1"/>
</dbReference>
<dbReference type="GO" id="GO:0033565">
    <property type="term" value="C:ESCRT-0 complex"/>
    <property type="evidence" value="ECO:0007669"/>
    <property type="project" value="TreeGrafter"/>
</dbReference>
<dbReference type="PANTHER" id="PTHR47794">
    <property type="entry name" value="VACUOLAR PROTEIN SORTING-ASSOCIATED PROTEIN 27"/>
    <property type="match status" value="1"/>
</dbReference>
<dbReference type="Proteomes" id="UP000187209">
    <property type="component" value="Unassembled WGS sequence"/>
</dbReference>
<evidence type="ECO:0000256" key="5">
    <source>
        <dbReference type="SAM" id="Coils"/>
    </source>
</evidence>
<evidence type="ECO:0000256" key="1">
    <source>
        <dbReference type="ARBA" id="ARBA00022723"/>
    </source>
</evidence>
<evidence type="ECO:0000256" key="4">
    <source>
        <dbReference type="PROSITE-ProRule" id="PRU00091"/>
    </source>
</evidence>
<dbReference type="InterPro" id="IPR013083">
    <property type="entry name" value="Znf_RING/FYVE/PHD"/>
</dbReference>